<dbReference type="EMBL" id="JAVHNS010000013">
    <property type="protein sequence ID" value="KAK6337664.1"/>
    <property type="molecule type" value="Genomic_DNA"/>
</dbReference>
<evidence type="ECO:0000313" key="2">
    <source>
        <dbReference type="EMBL" id="KAK6337664.1"/>
    </source>
</evidence>
<feature type="compositionally biased region" description="Low complexity" evidence="1">
    <location>
        <begin position="57"/>
        <end position="66"/>
    </location>
</feature>
<evidence type="ECO:0000313" key="3">
    <source>
        <dbReference type="Proteomes" id="UP001373714"/>
    </source>
</evidence>
<gene>
    <name evidence="2" type="ORF">TWF730_003056</name>
</gene>
<keyword evidence="3" id="KW-1185">Reference proteome</keyword>
<accession>A0AAV9UBF0</accession>
<name>A0AAV9UBF0_9PEZI</name>
<organism evidence="2 3">
    <name type="scientific">Orbilia blumenaviensis</name>
    <dbReference type="NCBI Taxonomy" id="1796055"/>
    <lineage>
        <taxon>Eukaryota</taxon>
        <taxon>Fungi</taxon>
        <taxon>Dikarya</taxon>
        <taxon>Ascomycota</taxon>
        <taxon>Pezizomycotina</taxon>
        <taxon>Orbiliomycetes</taxon>
        <taxon>Orbiliales</taxon>
        <taxon>Orbiliaceae</taxon>
        <taxon>Orbilia</taxon>
    </lineage>
</organism>
<proteinExistence type="predicted"/>
<dbReference type="Proteomes" id="UP001373714">
    <property type="component" value="Unassembled WGS sequence"/>
</dbReference>
<feature type="region of interest" description="Disordered" evidence="1">
    <location>
        <begin position="1"/>
        <end position="29"/>
    </location>
</feature>
<reference evidence="2 3" key="1">
    <citation type="submission" date="2019-10" db="EMBL/GenBank/DDBJ databases">
        <authorList>
            <person name="Palmer J.M."/>
        </authorList>
    </citation>
    <scope>NUCLEOTIDE SEQUENCE [LARGE SCALE GENOMIC DNA]</scope>
    <source>
        <strain evidence="2 3">TWF730</strain>
    </source>
</reference>
<feature type="compositionally biased region" description="Acidic residues" evidence="1">
    <location>
        <begin position="13"/>
        <end position="28"/>
    </location>
</feature>
<feature type="region of interest" description="Disordered" evidence="1">
    <location>
        <begin position="57"/>
        <end position="83"/>
    </location>
</feature>
<protein>
    <submittedName>
        <fullName evidence="2">Uncharacterized protein</fullName>
    </submittedName>
</protein>
<evidence type="ECO:0000256" key="1">
    <source>
        <dbReference type="SAM" id="MobiDB-lite"/>
    </source>
</evidence>
<feature type="compositionally biased region" description="Basic and acidic residues" evidence="1">
    <location>
        <begin position="1"/>
        <end position="12"/>
    </location>
</feature>
<sequence length="83" mass="9382">MNKGGEEEKNNDDGEGQGEDQGDDDDDGDVRVELSRVELSRWLLLLRREMLWVMWPSSSSRWPPQSTAQPSVNVAPALEQEPD</sequence>
<dbReference type="AlphaFoldDB" id="A0AAV9UBF0"/>
<comment type="caution">
    <text evidence="2">The sequence shown here is derived from an EMBL/GenBank/DDBJ whole genome shotgun (WGS) entry which is preliminary data.</text>
</comment>